<gene>
    <name evidence="2" type="ORF">I6U48_01235</name>
</gene>
<dbReference type="AlphaFoldDB" id="A0A949TLL2"/>
<dbReference type="InterPro" id="IPR003607">
    <property type="entry name" value="HD/PDEase_dom"/>
</dbReference>
<dbReference type="InterPro" id="IPR006675">
    <property type="entry name" value="HDIG_dom"/>
</dbReference>
<evidence type="ECO:0000313" key="3">
    <source>
        <dbReference type="Proteomes" id="UP000694308"/>
    </source>
</evidence>
<comment type="caution">
    <text evidence="2">The sequence shown here is derived from an EMBL/GenBank/DDBJ whole genome shotgun (WGS) entry which is preliminary data.</text>
</comment>
<dbReference type="EMBL" id="JAEEGC010000006">
    <property type="protein sequence ID" value="MBV7271542.1"/>
    <property type="molecule type" value="Genomic_DNA"/>
</dbReference>
<dbReference type="PANTHER" id="PTHR45228">
    <property type="entry name" value="CYCLIC DI-GMP PHOSPHODIESTERASE TM_0186-RELATED"/>
    <property type="match status" value="1"/>
</dbReference>
<evidence type="ECO:0000313" key="2">
    <source>
        <dbReference type="EMBL" id="MBV7271542.1"/>
    </source>
</evidence>
<proteinExistence type="predicted"/>
<dbReference type="PROSITE" id="PS51832">
    <property type="entry name" value="HD_GYP"/>
    <property type="match status" value="1"/>
</dbReference>
<accession>A0A949TLL2</accession>
<protein>
    <submittedName>
        <fullName evidence="2">HD domain-containing protein</fullName>
    </submittedName>
</protein>
<dbReference type="CDD" id="cd00077">
    <property type="entry name" value="HDc"/>
    <property type="match status" value="1"/>
</dbReference>
<dbReference type="PANTHER" id="PTHR45228:SF1">
    <property type="entry name" value="CYCLIC DI-GMP PHOSPHODIESTERASE TM_0186"/>
    <property type="match status" value="1"/>
</dbReference>
<evidence type="ECO:0000259" key="1">
    <source>
        <dbReference type="PROSITE" id="PS51832"/>
    </source>
</evidence>
<name>A0A949TLL2_9CLOT</name>
<dbReference type="Pfam" id="PF13487">
    <property type="entry name" value="HD_5"/>
    <property type="match status" value="1"/>
</dbReference>
<dbReference type="Proteomes" id="UP000694308">
    <property type="component" value="Unassembled WGS sequence"/>
</dbReference>
<reference evidence="2" key="1">
    <citation type="submission" date="2020-12" db="EMBL/GenBank/DDBJ databases">
        <title>Clostridium thailandense sp. nov., a novel acetogenic bacterium isolated from peat land soil in Thailand.</title>
        <authorList>
            <person name="Chaikitkaew S."/>
            <person name="Birkeland N.K."/>
        </authorList>
    </citation>
    <scope>NUCLEOTIDE SEQUENCE</scope>
    <source>
        <strain evidence="2">PL3</strain>
    </source>
</reference>
<sequence>MASTEEHFHRVKELSIRLAHHIGLSNSEVEKLGLLAMLHDIGKAAIPDDVLEKPGSLNSEEWSLMKQHCEIGYRIAVATPEIAPIANFILYHHEHWDGSVYPFGLKKDEIPKLSRIFSIIDAYDVMIYSRPYR</sequence>
<dbReference type="RefSeq" id="WP_218318596.1">
    <property type="nucleotide sequence ID" value="NZ_JAEEGC010000006.1"/>
</dbReference>
<dbReference type="InterPro" id="IPR037522">
    <property type="entry name" value="HD_GYP_dom"/>
</dbReference>
<organism evidence="2 3">
    <name type="scientific">Clostridium thailandense</name>
    <dbReference type="NCBI Taxonomy" id="2794346"/>
    <lineage>
        <taxon>Bacteria</taxon>
        <taxon>Bacillati</taxon>
        <taxon>Bacillota</taxon>
        <taxon>Clostridia</taxon>
        <taxon>Eubacteriales</taxon>
        <taxon>Clostridiaceae</taxon>
        <taxon>Clostridium</taxon>
    </lineage>
</organism>
<keyword evidence="3" id="KW-1185">Reference proteome</keyword>
<dbReference type="InterPro" id="IPR052020">
    <property type="entry name" value="Cyclic_di-GMP/3'3'-cGAMP_PDE"/>
</dbReference>
<feature type="domain" description="HD-GYP" evidence="1">
    <location>
        <begin position="1"/>
        <end position="133"/>
    </location>
</feature>
<dbReference type="NCBIfam" id="TIGR00277">
    <property type="entry name" value="HDIG"/>
    <property type="match status" value="1"/>
</dbReference>